<evidence type="ECO:0000256" key="3">
    <source>
        <dbReference type="SAM" id="MobiDB-lite"/>
    </source>
</evidence>
<evidence type="ECO:0000256" key="2">
    <source>
        <dbReference type="ARBA" id="ARBA00022801"/>
    </source>
</evidence>
<comment type="caution">
    <text evidence="5">The sequence shown here is derived from an EMBL/GenBank/DDBJ whole genome shotgun (WGS) entry which is preliminary data.</text>
</comment>
<dbReference type="Proteomes" id="UP001526201">
    <property type="component" value="Unassembled WGS sequence"/>
</dbReference>
<name>A0ABT3C5K2_9MYCO</name>
<gene>
    <name evidence="5" type="ORF">H7J73_01695</name>
</gene>
<dbReference type="Pfam" id="PF00795">
    <property type="entry name" value="CN_hydrolase"/>
    <property type="match status" value="1"/>
</dbReference>
<evidence type="ECO:0000256" key="1">
    <source>
        <dbReference type="ARBA" id="ARBA00010613"/>
    </source>
</evidence>
<comment type="similarity">
    <text evidence="1">Belongs to the carbon-nitrogen hydrolase superfamily. NIT1/NIT2 family.</text>
</comment>
<evidence type="ECO:0000313" key="6">
    <source>
        <dbReference type="Proteomes" id="UP001526201"/>
    </source>
</evidence>
<dbReference type="InterPro" id="IPR003010">
    <property type="entry name" value="C-N_Hydrolase"/>
</dbReference>
<keyword evidence="2 5" id="KW-0378">Hydrolase</keyword>
<keyword evidence="6" id="KW-1185">Reference proteome</keyword>
<sequence>MRRALPQALPGTRQSLRRRSSLNTIQRTFERGSALSTRPLFYCLAQHPPVTSLEAFQDEVRQLCADYPAARLVVFPEMHLCGGIPNTPLPEAEPYIESAGGPRDRALARLAREHQIWLIPGSVFERAEDGTVANTVSAYSPEGHRVATYRKVFPWQPYERTSPGSEFTVFRLGEYGTVGLSICYDIWFPEHGRQLAWLGADAIINVARTTTSDRAQELILLQATAIANQVAVLSVNAPAPGGRGQSIAHDAEGRLRVRSVDASTETLSDVLDLSESSRVQRDGTAGLNRVWSQLDTTNTSLPMYRGGRIQPRQS</sequence>
<dbReference type="InterPro" id="IPR001110">
    <property type="entry name" value="UPF0012_CS"/>
</dbReference>
<protein>
    <submittedName>
        <fullName evidence="5">Carbon-nitrogen hydrolase family protein</fullName>
    </submittedName>
</protein>
<proteinExistence type="inferred from homology"/>
<organism evidence="5 6">
    <name type="scientific">Mycolicibacterium komossense</name>
    <dbReference type="NCBI Taxonomy" id="1779"/>
    <lineage>
        <taxon>Bacteria</taxon>
        <taxon>Bacillati</taxon>
        <taxon>Actinomycetota</taxon>
        <taxon>Actinomycetes</taxon>
        <taxon>Mycobacteriales</taxon>
        <taxon>Mycobacteriaceae</taxon>
        <taxon>Mycolicibacterium</taxon>
    </lineage>
</organism>
<feature type="region of interest" description="Disordered" evidence="3">
    <location>
        <begin position="1"/>
        <end position="21"/>
    </location>
</feature>
<dbReference type="InterPro" id="IPR050345">
    <property type="entry name" value="Aliph_Amidase/BUP"/>
</dbReference>
<dbReference type="GO" id="GO:0016787">
    <property type="term" value="F:hydrolase activity"/>
    <property type="evidence" value="ECO:0007669"/>
    <property type="project" value="UniProtKB-KW"/>
</dbReference>
<dbReference type="PROSITE" id="PS01227">
    <property type="entry name" value="UPF0012"/>
    <property type="match status" value="1"/>
</dbReference>
<dbReference type="SUPFAM" id="SSF56317">
    <property type="entry name" value="Carbon-nitrogen hydrolase"/>
    <property type="match status" value="1"/>
</dbReference>
<dbReference type="RefSeq" id="WP_264065508.1">
    <property type="nucleotide sequence ID" value="NZ_JACKTY010000010.1"/>
</dbReference>
<dbReference type="EMBL" id="JACKTY010000010">
    <property type="protein sequence ID" value="MCV7224757.1"/>
    <property type="molecule type" value="Genomic_DNA"/>
</dbReference>
<dbReference type="PROSITE" id="PS50263">
    <property type="entry name" value="CN_HYDROLASE"/>
    <property type="match status" value="1"/>
</dbReference>
<feature type="domain" description="CN hydrolase" evidence="4">
    <location>
        <begin position="40"/>
        <end position="278"/>
    </location>
</feature>
<dbReference type="Gene3D" id="3.60.110.10">
    <property type="entry name" value="Carbon-nitrogen hydrolase"/>
    <property type="match status" value="1"/>
</dbReference>
<evidence type="ECO:0000313" key="5">
    <source>
        <dbReference type="EMBL" id="MCV7224757.1"/>
    </source>
</evidence>
<accession>A0ABT3C5K2</accession>
<dbReference type="PANTHER" id="PTHR43674:SF16">
    <property type="entry name" value="CARBON-NITROGEN FAMILY, PUTATIVE (AFU_ORTHOLOGUE AFUA_5G02350)-RELATED"/>
    <property type="match status" value="1"/>
</dbReference>
<dbReference type="CDD" id="cd07197">
    <property type="entry name" value="nitrilase"/>
    <property type="match status" value="1"/>
</dbReference>
<dbReference type="InterPro" id="IPR036526">
    <property type="entry name" value="C-N_Hydrolase_sf"/>
</dbReference>
<dbReference type="PANTHER" id="PTHR43674">
    <property type="entry name" value="NITRILASE C965.09-RELATED"/>
    <property type="match status" value="1"/>
</dbReference>
<evidence type="ECO:0000259" key="4">
    <source>
        <dbReference type="PROSITE" id="PS50263"/>
    </source>
</evidence>
<reference evidence="5 6" key="1">
    <citation type="journal article" date="2022" name="BMC Genomics">
        <title>Comparative genome analysis of mycobacteria focusing on tRNA and non-coding RNA.</title>
        <authorList>
            <person name="Behra P.R.K."/>
            <person name="Pettersson B.M.F."/>
            <person name="Ramesh M."/>
            <person name="Das S."/>
            <person name="Dasgupta S."/>
            <person name="Kirsebom L.A."/>
        </authorList>
    </citation>
    <scope>NUCLEOTIDE SEQUENCE [LARGE SCALE GENOMIC DNA]</scope>
    <source>
        <strain evidence="5 6">DSM 44078</strain>
    </source>
</reference>